<dbReference type="AlphaFoldDB" id="A0A654EV76"/>
<feature type="compositionally biased region" description="Basic residues" evidence="1">
    <location>
        <begin position="104"/>
        <end position="119"/>
    </location>
</feature>
<dbReference type="RefSeq" id="NP_001185426.1">
    <property type="nucleotide sequence ID" value="NM_001198497.1"/>
</dbReference>
<dbReference type="EMBL" id="CACRSJ010000104">
    <property type="protein sequence ID" value="VYS51422.1"/>
    <property type="molecule type" value="Genomic_DNA"/>
</dbReference>
<sequence length="126" mass="15012">MNHKAHKDRKAQEPFVRYYSSCHQIYGQVDKRSRRYDLLPLRLNTCIHKDEQKCHDPRHLTRQFTRIFSSFIRTFSEYTQAYVIQCGAEHKALAFNIRKVRIERKTKKKHTNGGRKKRGPVISPGQ</sequence>
<evidence type="ECO:0000313" key="4">
    <source>
        <dbReference type="EMBL" id="VYS51422.1"/>
    </source>
</evidence>
<dbReference type="ExpressionAtlas" id="A0A654EV76">
    <property type="expression patterns" value="baseline and differential"/>
</dbReference>
<gene>
    <name evidence="2" type="ordered locus">At1g78476</name>
    <name evidence="4" type="ORF">AN1_LOCUS6892</name>
    <name evidence="3" type="ORF">C24_LOCUS6778</name>
</gene>
<evidence type="ECO:0000256" key="1">
    <source>
        <dbReference type="SAM" id="MobiDB-lite"/>
    </source>
</evidence>
<protein>
    <submittedName>
        <fullName evidence="4">Uncharacterized protein</fullName>
    </submittedName>
</protein>
<evidence type="ECO:0000313" key="3">
    <source>
        <dbReference type="EMBL" id="CAA0341320.1"/>
    </source>
</evidence>
<evidence type="ECO:0000313" key="2">
    <source>
        <dbReference type="Araport" id="AT1G78476"/>
    </source>
</evidence>
<feature type="region of interest" description="Disordered" evidence="1">
    <location>
        <begin position="104"/>
        <end position="126"/>
    </location>
</feature>
<dbReference type="OrthoDB" id="10516412at2759"/>
<dbReference type="Proteomes" id="UP000426265">
    <property type="component" value="Unassembled WGS sequence"/>
</dbReference>
<dbReference type="Araport" id="AT1G78476"/>
<dbReference type="KEGG" id="ath:AT1G78476"/>
<dbReference type="GeneID" id="10723084"/>
<accession>A0A654EV76</accession>
<evidence type="ECO:0000313" key="6">
    <source>
        <dbReference type="Proteomes" id="UP000434276"/>
    </source>
</evidence>
<organism evidence="4 5">
    <name type="scientific">Arabidopsis thaliana</name>
    <name type="common">Mouse-ear cress</name>
    <dbReference type="NCBI Taxonomy" id="3702"/>
    <lineage>
        <taxon>Eukaryota</taxon>
        <taxon>Viridiplantae</taxon>
        <taxon>Streptophyta</taxon>
        <taxon>Embryophyta</taxon>
        <taxon>Tracheophyta</taxon>
        <taxon>Spermatophyta</taxon>
        <taxon>Magnoliopsida</taxon>
        <taxon>eudicotyledons</taxon>
        <taxon>Gunneridae</taxon>
        <taxon>Pentapetalae</taxon>
        <taxon>rosids</taxon>
        <taxon>malvids</taxon>
        <taxon>Brassicales</taxon>
        <taxon>Brassicaceae</taxon>
        <taxon>Camelineae</taxon>
        <taxon>Arabidopsis</taxon>
    </lineage>
</organism>
<dbReference type="EMBL" id="CACSHJ010000087">
    <property type="protein sequence ID" value="CAA0341320.1"/>
    <property type="molecule type" value="Genomic_DNA"/>
</dbReference>
<proteinExistence type="predicted"/>
<evidence type="ECO:0000313" key="5">
    <source>
        <dbReference type="Proteomes" id="UP000426265"/>
    </source>
</evidence>
<reference evidence="4 5" key="1">
    <citation type="submission" date="2019-11" db="EMBL/GenBank/DDBJ databases">
        <authorList>
            <person name="Jiao W.-B."/>
            <person name="Schneeberger K."/>
        </authorList>
    </citation>
    <scope>NUCLEOTIDE SEQUENCE [LARGE SCALE GENOMIC DNA]</scope>
    <source>
        <strain evidence="5">cv. An-1</strain>
        <strain evidence="6">cv. C24</strain>
    </source>
</reference>
<dbReference type="Proteomes" id="UP000434276">
    <property type="component" value="Unassembled WGS sequence"/>
</dbReference>
<name>A0A654EV76_ARATH</name>